<dbReference type="InterPro" id="IPR001128">
    <property type="entry name" value="Cyt_P450"/>
</dbReference>
<evidence type="ECO:0000256" key="4">
    <source>
        <dbReference type="ARBA" id="ARBA00022723"/>
    </source>
</evidence>
<evidence type="ECO:0000313" key="7">
    <source>
        <dbReference type="Proteomes" id="UP001055172"/>
    </source>
</evidence>
<comment type="caution">
    <text evidence="6">The sequence shown here is derived from an EMBL/GenBank/DDBJ whole genome shotgun (WGS) entry which is preliminary data.</text>
</comment>
<keyword evidence="7" id="KW-1185">Reference proteome</keyword>
<evidence type="ECO:0000256" key="3">
    <source>
        <dbReference type="ARBA" id="ARBA00022617"/>
    </source>
</evidence>
<name>A0AA37LPU6_9PEZI</name>
<gene>
    <name evidence="6" type="ORF">ColLi_03608</name>
</gene>
<dbReference type="GO" id="GO:0020037">
    <property type="term" value="F:heme binding"/>
    <property type="evidence" value="ECO:0007669"/>
    <property type="project" value="InterPro"/>
</dbReference>
<dbReference type="InterPro" id="IPR050121">
    <property type="entry name" value="Cytochrome_P450_monoxygenase"/>
</dbReference>
<keyword evidence="4" id="KW-0479">Metal-binding</keyword>
<accession>A0AA37LPU6</accession>
<organism evidence="6 7">
    <name type="scientific">Colletotrichum liriopes</name>
    <dbReference type="NCBI Taxonomy" id="708192"/>
    <lineage>
        <taxon>Eukaryota</taxon>
        <taxon>Fungi</taxon>
        <taxon>Dikarya</taxon>
        <taxon>Ascomycota</taxon>
        <taxon>Pezizomycotina</taxon>
        <taxon>Sordariomycetes</taxon>
        <taxon>Hypocreomycetidae</taxon>
        <taxon>Glomerellales</taxon>
        <taxon>Glomerellaceae</taxon>
        <taxon>Colletotrichum</taxon>
        <taxon>Colletotrichum spaethianum species complex</taxon>
    </lineage>
</organism>
<dbReference type="InterPro" id="IPR036396">
    <property type="entry name" value="Cyt_P450_sf"/>
</dbReference>
<proteinExistence type="inferred from homology"/>
<dbReference type="AlphaFoldDB" id="A0AA37LPU6"/>
<dbReference type="PANTHER" id="PTHR24305:SF210">
    <property type="entry name" value="CYTOCHROME P450 MONOOXYGENASE ASQL-RELATED"/>
    <property type="match status" value="1"/>
</dbReference>
<dbReference type="Pfam" id="PF00067">
    <property type="entry name" value="p450"/>
    <property type="match status" value="1"/>
</dbReference>
<comment type="cofactor">
    <cofactor evidence="1">
        <name>heme</name>
        <dbReference type="ChEBI" id="CHEBI:30413"/>
    </cofactor>
</comment>
<keyword evidence="6" id="KW-0503">Monooxygenase</keyword>
<dbReference type="PANTHER" id="PTHR24305">
    <property type="entry name" value="CYTOCHROME P450"/>
    <property type="match status" value="1"/>
</dbReference>
<reference evidence="6 7" key="1">
    <citation type="submission" date="2021-07" db="EMBL/GenBank/DDBJ databases">
        <title>Genome data of Colletotrichum spaethianum.</title>
        <authorList>
            <person name="Utami Y.D."/>
            <person name="Hiruma K."/>
        </authorList>
    </citation>
    <scope>NUCLEOTIDE SEQUENCE [LARGE SCALE GENOMIC DNA]</scope>
    <source>
        <strain evidence="6 7">MAFF 242679</strain>
    </source>
</reference>
<comment type="similarity">
    <text evidence="2">Belongs to the cytochrome P450 family.</text>
</comment>
<evidence type="ECO:0000256" key="1">
    <source>
        <dbReference type="ARBA" id="ARBA00001971"/>
    </source>
</evidence>
<dbReference type="EMBL" id="BPPX01000006">
    <property type="protein sequence ID" value="GJC80770.1"/>
    <property type="molecule type" value="Genomic_DNA"/>
</dbReference>
<dbReference type="SUPFAM" id="SSF48264">
    <property type="entry name" value="Cytochrome P450"/>
    <property type="match status" value="1"/>
</dbReference>
<keyword evidence="5" id="KW-0408">Iron</keyword>
<sequence>MRSVSGHRLNNDIEKVHAQYGLIIRAVLTLVSKRACCSHRSQRIIIRYRRCSENHSQSRPNSGHFTKQGTIESLLAKLIWAAPNLLTTTDKAAHKRLRTTLQPAFTAKALMEQEDIVQHHVNKTVETLGAALKGEKIVNISDHFARMIWSVVGDLSFGEPLLHDQMSTLRREILGRTQS</sequence>
<evidence type="ECO:0000256" key="2">
    <source>
        <dbReference type="ARBA" id="ARBA00010617"/>
    </source>
</evidence>
<dbReference type="GO" id="GO:0005506">
    <property type="term" value="F:iron ion binding"/>
    <property type="evidence" value="ECO:0007669"/>
    <property type="project" value="InterPro"/>
</dbReference>
<dbReference type="Proteomes" id="UP001055172">
    <property type="component" value="Unassembled WGS sequence"/>
</dbReference>
<keyword evidence="6" id="KW-0560">Oxidoreductase</keyword>
<evidence type="ECO:0000313" key="6">
    <source>
        <dbReference type="EMBL" id="GJC80770.1"/>
    </source>
</evidence>
<dbReference type="Gene3D" id="1.10.630.10">
    <property type="entry name" value="Cytochrome P450"/>
    <property type="match status" value="1"/>
</dbReference>
<keyword evidence="3" id="KW-0349">Heme</keyword>
<dbReference type="GO" id="GO:0004497">
    <property type="term" value="F:monooxygenase activity"/>
    <property type="evidence" value="ECO:0007669"/>
    <property type="project" value="UniProtKB-KW"/>
</dbReference>
<evidence type="ECO:0000256" key="5">
    <source>
        <dbReference type="ARBA" id="ARBA00023004"/>
    </source>
</evidence>
<protein>
    <submittedName>
        <fullName evidence="6">Cytochrome P450 monooxygenase ATR14</fullName>
    </submittedName>
</protein>
<dbReference type="GO" id="GO:0016705">
    <property type="term" value="F:oxidoreductase activity, acting on paired donors, with incorporation or reduction of molecular oxygen"/>
    <property type="evidence" value="ECO:0007669"/>
    <property type="project" value="InterPro"/>
</dbReference>